<protein>
    <submittedName>
        <fullName evidence="1">Uncharacterized protein</fullName>
    </submittedName>
</protein>
<name>A0A3D9SX23_9ACTN</name>
<accession>A0A3D9SX23</accession>
<evidence type="ECO:0000313" key="1">
    <source>
        <dbReference type="EMBL" id="REF00497.1"/>
    </source>
</evidence>
<dbReference type="EMBL" id="QTTT01000001">
    <property type="protein sequence ID" value="REF00497.1"/>
    <property type="molecule type" value="Genomic_DNA"/>
</dbReference>
<organism evidence="1 2">
    <name type="scientific">Thermomonospora umbrina</name>
    <dbReference type="NCBI Taxonomy" id="111806"/>
    <lineage>
        <taxon>Bacteria</taxon>
        <taxon>Bacillati</taxon>
        <taxon>Actinomycetota</taxon>
        <taxon>Actinomycetes</taxon>
        <taxon>Streptosporangiales</taxon>
        <taxon>Thermomonosporaceae</taxon>
        <taxon>Thermomonospora</taxon>
    </lineage>
</organism>
<dbReference type="Proteomes" id="UP000256661">
    <property type="component" value="Unassembled WGS sequence"/>
</dbReference>
<proteinExistence type="predicted"/>
<reference evidence="1 2" key="1">
    <citation type="submission" date="2018-08" db="EMBL/GenBank/DDBJ databases">
        <title>Sequencing the genomes of 1000 actinobacteria strains.</title>
        <authorList>
            <person name="Klenk H.-P."/>
        </authorList>
    </citation>
    <scope>NUCLEOTIDE SEQUENCE [LARGE SCALE GENOMIC DNA]</scope>
    <source>
        <strain evidence="1 2">DSM 43927</strain>
    </source>
</reference>
<comment type="caution">
    <text evidence="1">The sequence shown here is derived from an EMBL/GenBank/DDBJ whole genome shotgun (WGS) entry which is preliminary data.</text>
</comment>
<gene>
    <name evidence="1" type="ORF">DFJ69_6041</name>
</gene>
<dbReference type="AlphaFoldDB" id="A0A3D9SX23"/>
<dbReference type="RefSeq" id="WP_116025647.1">
    <property type="nucleotide sequence ID" value="NZ_QTTT01000001.1"/>
</dbReference>
<keyword evidence="2" id="KW-1185">Reference proteome</keyword>
<sequence>MEHDYNVTVTVEVTAADPREAAEKAREDIIAFGPRLRLFAVVDVRTEDETFVDLADPVSGRECAFDRRLMEEGR</sequence>
<evidence type="ECO:0000313" key="2">
    <source>
        <dbReference type="Proteomes" id="UP000256661"/>
    </source>
</evidence>